<dbReference type="PROSITE" id="PS50075">
    <property type="entry name" value="CARRIER"/>
    <property type="match status" value="1"/>
</dbReference>
<gene>
    <name evidence="4" type="ORF">GA0070216_108249</name>
</gene>
<dbReference type="InterPro" id="IPR036736">
    <property type="entry name" value="ACP-like_sf"/>
</dbReference>
<evidence type="ECO:0000313" key="4">
    <source>
        <dbReference type="EMBL" id="SCF29127.1"/>
    </source>
</evidence>
<dbReference type="InterPro" id="IPR006162">
    <property type="entry name" value="Ppantetheine_attach_site"/>
</dbReference>
<dbReference type="SMART" id="SM00823">
    <property type="entry name" value="PKS_PP"/>
    <property type="match status" value="1"/>
</dbReference>
<evidence type="ECO:0000256" key="1">
    <source>
        <dbReference type="ARBA" id="ARBA00022450"/>
    </source>
</evidence>
<dbReference type="InterPro" id="IPR009081">
    <property type="entry name" value="PP-bd_ACP"/>
</dbReference>
<dbReference type="EMBL" id="FMCU01000008">
    <property type="protein sequence ID" value="SCF29127.1"/>
    <property type="molecule type" value="Genomic_DNA"/>
</dbReference>
<dbReference type="InterPro" id="IPR020806">
    <property type="entry name" value="PKS_PP-bd"/>
</dbReference>
<sequence length="75" mass="8264">MFDQLKAILVEDLQMRTEDVVATADRAEVGLDSLTVVELSALLSQRLDIQVSDYELLELATVGDIADLVAERCRA</sequence>
<protein>
    <submittedName>
        <fullName evidence="4">Acyl carrier protein</fullName>
    </submittedName>
</protein>
<dbReference type="Proteomes" id="UP000198797">
    <property type="component" value="Unassembled WGS sequence"/>
</dbReference>
<keyword evidence="5" id="KW-1185">Reference proteome</keyword>
<dbReference type="SUPFAM" id="SSF47336">
    <property type="entry name" value="ACP-like"/>
    <property type="match status" value="1"/>
</dbReference>
<dbReference type="Pfam" id="PF00550">
    <property type="entry name" value="PP-binding"/>
    <property type="match status" value="1"/>
</dbReference>
<evidence type="ECO:0000313" key="5">
    <source>
        <dbReference type="Proteomes" id="UP000198797"/>
    </source>
</evidence>
<proteinExistence type="predicted"/>
<accession>A0A1C4Z8D6</accession>
<keyword evidence="1" id="KW-0596">Phosphopantetheine</keyword>
<dbReference type="Gene3D" id="1.10.1200.10">
    <property type="entry name" value="ACP-like"/>
    <property type="match status" value="1"/>
</dbReference>
<dbReference type="PROSITE" id="PS00012">
    <property type="entry name" value="PHOSPHOPANTETHEINE"/>
    <property type="match status" value="1"/>
</dbReference>
<dbReference type="AlphaFoldDB" id="A0A1C4Z8D6"/>
<evidence type="ECO:0000259" key="3">
    <source>
        <dbReference type="PROSITE" id="PS50075"/>
    </source>
</evidence>
<dbReference type="RefSeq" id="WP_245722571.1">
    <property type="nucleotide sequence ID" value="NZ_CP192025.1"/>
</dbReference>
<dbReference type="STRING" id="121616.GA0070216_108249"/>
<dbReference type="GO" id="GO:0031177">
    <property type="term" value="F:phosphopantetheine binding"/>
    <property type="evidence" value="ECO:0007669"/>
    <property type="project" value="InterPro"/>
</dbReference>
<feature type="domain" description="Carrier" evidence="3">
    <location>
        <begin position="1"/>
        <end position="73"/>
    </location>
</feature>
<keyword evidence="2" id="KW-0597">Phosphoprotein</keyword>
<evidence type="ECO:0000256" key="2">
    <source>
        <dbReference type="ARBA" id="ARBA00022553"/>
    </source>
</evidence>
<name>A0A1C4Z8D6_9ACTN</name>
<organism evidence="4 5">
    <name type="scientific">Micromonospora matsumotoense</name>
    <dbReference type="NCBI Taxonomy" id="121616"/>
    <lineage>
        <taxon>Bacteria</taxon>
        <taxon>Bacillati</taxon>
        <taxon>Actinomycetota</taxon>
        <taxon>Actinomycetes</taxon>
        <taxon>Micromonosporales</taxon>
        <taxon>Micromonosporaceae</taxon>
        <taxon>Micromonospora</taxon>
    </lineage>
</organism>
<reference evidence="5" key="1">
    <citation type="submission" date="2016-06" db="EMBL/GenBank/DDBJ databases">
        <authorList>
            <person name="Varghese N."/>
            <person name="Submissions Spin"/>
        </authorList>
    </citation>
    <scope>NUCLEOTIDE SEQUENCE [LARGE SCALE GENOMIC DNA]</scope>
    <source>
        <strain evidence="5">DSM 44100</strain>
    </source>
</reference>